<evidence type="ECO:0000256" key="2">
    <source>
        <dbReference type="ARBA" id="ARBA00022898"/>
    </source>
</evidence>
<dbReference type="InterPro" id="IPR015422">
    <property type="entry name" value="PyrdxlP-dep_Trfase_small"/>
</dbReference>
<evidence type="ECO:0000313" key="7">
    <source>
        <dbReference type="Proteomes" id="UP000230886"/>
    </source>
</evidence>
<keyword evidence="3" id="KW-0486">Methionine biosynthesis</keyword>
<evidence type="ECO:0000313" key="6">
    <source>
        <dbReference type="EMBL" id="PCK25464.1"/>
    </source>
</evidence>
<organism evidence="6 7">
    <name type="scientific">Rhodococcus qingshengii</name>
    <dbReference type="NCBI Taxonomy" id="334542"/>
    <lineage>
        <taxon>Bacteria</taxon>
        <taxon>Bacillati</taxon>
        <taxon>Actinomycetota</taxon>
        <taxon>Actinomycetes</taxon>
        <taxon>Mycobacteriales</taxon>
        <taxon>Nocardiaceae</taxon>
        <taxon>Rhodococcus</taxon>
        <taxon>Rhodococcus erythropolis group</taxon>
    </lineage>
</organism>
<reference evidence="6 7" key="1">
    <citation type="submission" date="2017-07" db="EMBL/GenBank/DDBJ databases">
        <title>Draft sequence of Rhodococcus enclensis 23b-28.</title>
        <authorList>
            <person name="Besaury L."/>
            <person name="Sancelme M."/>
            <person name="Amato P."/>
            <person name="Lallement A."/>
            <person name="Delort A.-M."/>
        </authorList>
    </citation>
    <scope>NUCLEOTIDE SEQUENCE [LARGE SCALE GENOMIC DNA]</scope>
    <source>
        <strain evidence="6 7">23b-28</strain>
    </source>
</reference>
<keyword evidence="6" id="KW-0456">Lyase</keyword>
<dbReference type="GO" id="GO:0009086">
    <property type="term" value="P:methionine biosynthetic process"/>
    <property type="evidence" value="ECO:0007669"/>
    <property type="project" value="UniProtKB-KW"/>
</dbReference>
<gene>
    <name evidence="6" type="ORF">CHR55_20460</name>
</gene>
<dbReference type="RefSeq" id="WP_099698028.1">
    <property type="nucleotide sequence ID" value="NZ_NOVD01000016.1"/>
</dbReference>
<dbReference type="InterPro" id="IPR000277">
    <property type="entry name" value="Cys/Met-Metab_PyrdxlP-dep_enz"/>
</dbReference>
<sequence>MSEINVSDFEGYGDSTRSVSAVAREHAAGQPMQLGPIFAAPYQLSVDEGSESDTYARASNPGWRGLESALAALEGADHALVMGSGMSAITATLRSVLVAGDTVVVPSDGYYQVRLYANERLAPLGITVREVSTLQMGDASFGELLDASPGRVVVVAETPSNPVLDVVDLRVLADVCHRSGALLIVDNTTATPLGQRPLELGADVVVASGTKALSGHSDLLMGYVATSDAAVSQLIERERLLSGTVLGPFETWLAHRSLGTAGLRFGRQCDNALALAEMLAGHKAVRSVRYPGLRGDPSYTTAFGQMKRFGGLVSVELDSAQAFHSFVEASNLVTAATSFGGIHTTADRRARWGDPVSAGFVRIACGIEDTADLLADIERALDA</sequence>
<dbReference type="EC" id="4.4.1.1" evidence="6"/>
<name>A0A2A5J789_RHOSG</name>
<dbReference type="InterPro" id="IPR015421">
    <property type="entry name" value="PyrdxlP-dep_Trfase_major"/>
</dbReference>
<comment type="cofactor">
    <cofactor evidence="1 5">
        <name>pyridoxal 5'-phosphate</name>
        <dbReference type="ChEBI" id="CHEBI:597326"/>
    </cofactor>
</comment>
<dbReference type="GO" id="GO:0005737">
    <property type="term" value="C:cytoplasm"/>
    <property type="evidence" value="ECO:0007669"/>
    <property type="project" value="TreeGrafter"/>
</dbReference>
<dbReference type="AlphaFoldDB" id="A0A2A5J789"/>
<evidence type="ECO:0000256" key="3">
    <source>
        <dbReference type="ARBA" id="ARBA00023167"/>
    </source>
</evidence>
<comment type="caution">
    <text evidence="6">The sequence shown here is derived from an EMBL/GenBank/DDBJ whole genome shotgun (WGS) entry which is preliminary data.</text>
</comment>
<evidence type="ECO:0000256" key="4">
    <source>
        <dbReference type="PIRSR" id="PIRSR001434-2"/>
    </source>
</evidence>
<evidence type="ECO:0000256" key="1">
    <source>
        <dbReference type="ARBA" id="ARBA00001933"/>
    </source>
</evidence>
<keyword evidence="3" id="KW-0028">Amino-acid biosynthesis</keyword>
<dbReference type="InterPro" id="IPR015424">
    <property type="entry name" value="PyrdxlP-dep_Trfase"/>
</dbReference>
<dbReference type="PIRSF" id="PIRSF001434">
    <property type="entry name" value="CGS"/>
    <property type="match status" value="1"/>
</dbReference>
<dbReference type="GO" id="GO:0030170">
    <property type="term" value="F:pyridoxal phosphate binding"/>
    <property type="evidence" value="ECO:0007669"/>
    <property type="project" value="InterPro"/>
</dbReference>
<dbReference type="Gene3D" id="3.90.1150.10">
    <property type="entry name" value="Aspartate Aminotransferase, domain 1"/>
    <property type="match status" value="1"/>
</dbReference>
<dbReference type="Proteomes" id="UP000230886">
    <property type="component" value="Unassembled WGS sequence"/>
</dbReference>
<feature type="modified residue" description="N6-(pyridoxal phosphate)lysine" evidence="4">
    <location>
        <position position="211"/>
    </location>
</feature>
<dbReference type="Pfam" id="PF01053">
    <property type="entry name" value="Cys_Met_Meta_PP"/>
    <property type="match status" value="1"/>
</dbReference>
<dbReference type="GO" id="GO:0019346">
    <property type="term" value="P:transsulfuration"/>
    <property type="evidence" value="ECO:0007669"/>
    <property type="project" value="InterPro"/>
</dbReference>
<dbReference type="PANTHER" id="PTHR11808:SF85">
    <property type="entry name" value="CYSTATHIONINE GAMMA-LYASE-RELATED"/>
    <property type="match status" value="1"/>
</dbReference>
<dbReference type="EMBL" id="NOVD01000016">
    <property type="protein sequence ID" value="PCK25464.1"/>
    <property type="molecule type" value="Genomic_DNA"/>
</dbReference>
<dbReference type="GO" id="GO:0019343">
    <property type="term" value="P:cysteine biosynthetic process via cystathionine"/>
    <property type="evidence" value="ECO:0007669"/>
    <property type="project" value="TreeGrafter"/>
</dbReference>
<evidence type="ECO:0000256" key="5">
    <source>
        <dbReference type="RuleBase" id="RU362118"/>
    </source>
</evidence>
<accession>A0A2A5J789</accession>
<dbReference type="NCBIfam" id="NF005758">
    <property type="entry name" value="PRK07582.1"/>
    <property type="match status" value="1"/>
</dbReference>
<dbReference type="SUPFAM" id="SSF53383">
    <property type="entry name" value="PLP-dependent transferases"/>
    <property type="match status" value="1"/>
</dbReference>
<proteinExistence type="inferred from homology"/>
<dbReference type="GO" id="GO:0004123">
    <property type="term" value="F:cystathionine gamma-lyase activity"/>
    <property type="evidence" value="ECO:0007669"/>
    <property type="project" value="TreeGrafter"/>
</dbReference>
<protein>
    <submittedName>
        <fullName evidence="6">Cystathionine gamma-lyase</fullName>
        <ecNumber evidence="6">4.4.1.1</ecNumber>
    </submittedName>
</protein>
<dbReference type="Gene3D" id="3.40.640.10">
    <property type="entry name" value="Type I PLP-dependent aspartate aminotransferase-like (Major domain)"/>
    <property type="match status" value="1"/>
</dbReference>
<comment type="similarity">
    <text evidence="5">Belongs to the trans-sulfuration enzymes family.</text>
</comment>
<keyword evidence="2 4" id="KW-0663">Pyridoxal phosphate</keyword>
<dbReference type="PANTHER" id="PTHR11808">
    <property type="entry name" value="TRANS-SULFURATION ENZYME FAMILY MEMBER"/>
    <property type="match status" value="1"/>
</dbReference>